<comment type="caution">
    <text evidence="5">The sequence shown here is derived from an EMBL/GenBank/DDBJ whole genome shotgun (WGS) entry which is preliminary data.</text>
</comment>
<keyword evidence="6" id="KW-1185">Reference proteome</keyword>
<dbReference type="EMBL" id="CARXXK010000001">
    <property type="protein sequence ID" value="CAI6352198.1"/>
    <property type="molecule type" value="Genomic_DNA"/>
</dbReference>
<evidence type="ECO:0000259" key="3">
    <source>
        <dbReference type="Pfam" id="PF21788"/>
    </source>
</evidence>
<evidence type="ECO:0000313" key="6">
    <source>
        <dbReference type="Proteomes" id="UP001160148"/>
    </source>
</evidence>
<dbReference type="PANTHER" id="PTHR47577">
    <property type="entry name" value="THAP DOMAIN-CONTAINING PROTEIN 6"/>
    <property type="match status" value="1"/>
</dbReference>
<organism evidence="5 6">
    <name type="scientific">Macrosiphum euphorbiae</name>
    <name type="common">potato aphid</name>
    <dbReference type="NCBI Taxonomy" id="13131"/>
    <lineage>
        <taxon>Eukaryota</taxon>
        <taxon>Metazoa</taxon>
        <taxon>Ecdysozoa</taxon>
        <taxon>Arthropoda</taxon>
        <taxon>Hexapoda</taxon>
        <taxon>Insecta</taxon>
        <taxon>Pterygota</taxon>
        <taxon>Neoptera</taxon>
        <taxon>Paraneoptera</taxon>
        <taxon>Hemiptera</taxon>
        <taxon>Sternorrhyncha</taxon>
        <taxon>Aphidomorpha</taxon>
        <taxon>Aphidoidea</taxon>
        <taxon>Aphididae</taxon>
        <taxon>Macrosiphini</taxon>
        <taxon>Macrosiphum</taxon>
    </lineage>
</organism>
<dbReference type="InterPro" id="IPR021896">
    <property type="entry name" value="THAP9-like_HTH"/>
</dbReference>
<evidence type="ECO:0000259" key="4">
    <source>
        <dbReference type="Pfam" id="PF21789"/>
    </source>
</evidence>
<protein>
    <recommendedName>
        <fullName evidence="7">THAP domain-containing protein 9</fullName>
    </recommendedName>
</protein>
<accession>A0AAV0W939</accession>
<sequence length="722" mass="82329">MKTIITKLQNENLINEDVGFTLLESFGNKQDLIINWAKKNMGKKVPKKYSPSVRQFALSLHFFSVRAYEYVRQQFNTILPHQRTLSKWYANVNANPGFTQESLKSLTLKVKNSTNPVYCALMMDEMAIRQHLQYDSCTGTYYGRVDLGNGMTNDSLDIAKECFVLMVVSVTENWKLPIGYFLVSNLNSSQKSELIKHALTLLQPTGITIISLTFDGCATNLTTAKLLGCDFNINTYRTSFVFDNNEIVTFVDPAHMIKLVRNAFGEKKQFMDEEDNMIDFEYILKLFCLQEKEGCHLANKLRKEHIFFCKQKMKVKLASQLLSQSVADALRFCMDNLKMDEFSEAGATIKFIEMFNIAFDILNSRSIHCIGYKKALCRENVNVISIFKDKFTNYIKGLKVKEIDGFVPVLDSKRKTGFIGFIGGLHSVLKLYDNLVDSGKLEHLKLYKCSQDHIELFFGTVRASGGHNNNPTAQQFRAAYRKLVIRVNDVQSFNTGNCIPLEDIDILHYSSIDPIKVLNNNSIGISSDTVIDEVNVQNINSLIMDHDYIGNNSEHSSSQFAKEIIIYIAGFVVYKLTNSLKCEECKLGLVAVEKDCFLNSLITLKNRGGEKGGLMYPSEDVISICFKTEHFLKSYNYKQKAINRLEIQSKVLAHYLFSSTIFKSLITHSQETRSPLSDHCTLLIKSIATTYINLKINYIVKKHNETPSLRQWYNKLTLFRGQ</sequence>
<dbReference type="InterPro" id="IPR048365">
    <property type="entry name" value="TNP-like_RNaseH_N"/>
</dbReference>
<dbReference type="Pfam" id="PF12017">
    <property type="entry name" value="Tnp_P_element"/>
    <property type="match status" value="1"/>
</dbReference>
<dbReference type="InterPro" id="IPR048366">
    <property type="entry name" value="TNP-like_GBD"/>
</dbReference>
<dbReference type="Proteomes" id="UP001160148">
    <property type="component" value="Unassembled WGS sequence"/>
</dbReference>
<evidence type="ECO:0000259" key="1">
    <source>
        <dbReference type="Pfam" id="PF12017"/>
    </source>
</evidence>
<feature type="domain" description="Transposable element P transposase-like GTP-binding insertion" evidence="3">
    <location>
        <begin position="254"/>
        <end position="374"/>
    </location>
</feature>
<dbReference type="AlphaFoldDB" id="A0AAV0W939"/>
<dbReference type="PANTHER" id="PTHR47577:SF2">
    <property type="entry name" value="THAP DOMAIN CONTAINING 9"/>
    <property type="match status" value="1"/>
</dbReference>
<evidence type="ECO:0000313" key="5">
    <source>
        <dbReference type="EMBL" id="CAI6352198.1"/>
    </source>
</evidence>
<evidence type="ECO:0000259" key="2">
    <source>
        <dbReference type="Pfam" id="PF21787"/>
    </source>
</evidence>
<gene>
    <name evidence="5" type="ORF">MEUPH1_LOCUS8470</name>
</gene>
<evidence type="ECO:0008006" key="7">
    <source>
        <dbReference type="Google" id="ProtNLM"/>
    </source>
</evidence>
<reference evidence="5 6" key="1">
    <citation type="submission" date="2023-01" db="EMBL/GenBank/DDBJ databases">
        <authorList>
            <person name="Whitehead M."/>
        </authorList>
    </citation>
    <scope>NUCLEOTIDE SEQUENCE [LARGE SCALE GENOMIC DNA]</scope>
</reference>
<feature type="domain" description="Transposable element P transposase-like RNase H C-terminal" evidence="4">
    <location>
        <begin position="447"/>
        <end position="481"/>
    </location>
</feature>
<feature type="domain" description="Transposable element P transposase-like RNase H" evidence="2">
    <location>
        <begin position="94"/>
        <end position="228"/>
    </location>
</feature>
<name>A0AAV0W939_9HEMI</name>
<dbReference type="InterPro" id="IPR048367">
    <property type="entry name" value="TNP-like_RNaseH_C"/>
</dbReference>
<feature type="domain" description="THAP9-like helix-turn-helix" evidence="1">
    <location>
        <begin position="7"/>
        <end position="88"/>
    </location>
</feature>
<dbReference type="Pfam" id="PF21787">
    <property type="entry name" value="TNP-like_RNaseH_N"/>
    <property type="match status" value="1"/>
</dbReference>
<proteinExistence type="predicted"/>
<dbReference type="Pfam" id="PF21789">
    <property type="entry name" value="TNP-like_RNaseH_C"/>
    <property type="match status" value="1"/>
</dbReference>
<dbReference type="Pfam" id="PF21788">
    <property type="entry name" value="TNP-like_GBD"/>
    <property type="match status" value="1"/>
</dbReference>